<organism evidence="1 2">
    <name type="scientific">Halopelagius fulvigenes</name>
    <dbReference type="NCBI Taxonomy" id="1198324"/>
    <lineage>
        <taxon>Archaea</taxon>
        <taxon>Methanobacteriati</taxon>
        <taxon>Methanobacteriota</taxon>
        <taxon>Stenosarchaea group</taxon>
        <taxon>Halobacteria</taxon>
        <taxon>Halobacteriales</taxon>
        <taxon>Haloferacaceae</taxon>
    </lineage>
</organism>
<evidence type="ECO:0000313" key="2">
    <source>
        <dbReference type="Proteomes" id="UP001596408"/>
    </source>
</evidence>
<dbReference type="Pfam" id="PF23444">
    <property type="entry name" value="DUF7127"/>
    <property type="match status" value="1"/>
</dbReference>
<proteinExistence type="predicted"/>
<dbReference type="InterPro" id="IPR055551">
    <property type="entry name" value="DUF7127"/>
</dbReference>
<dbReference type="RefSeq" id="WP_379692864.1">
    <property type="nucleotide sequence ID" value="NZ_JBHSXH010000009.1"/>
</dbReference>
<evidence type="ECO:0008006" key="3">
    <source>
        <dbReference type="Google" id="ProtNLM"/>
    </source>
</evidence>
<accession>A0ABD5TUH3</accession>
<dbReference type="Proteomes" id="UP001596408">
    <property type="component" value="Unassembled WGS sequence"/>
</dbReference>
<name>A0ABD5TUH3_9EURY</name>
<dbReference type="AlphaFoldDB" id="A0ABD5TUH3"/>
<sequence>MEAPRQLRSAASEQEDITIAHRDYEGENVVAIDFGAGVEATVDILGDTAIVVAGDRQFEFDVPPEATEITTNDGILLIKE</sequence>
<keyword evidence="2" id="KW-1185">Reference proteome</keyword>
<reference evidence="1 2" key="1">
    <citation type="journal article" date="2019" name="Int. J. Syst. Evol. Microbiol.">
        <title>The Global Catalogue of Microorganisms (GCM) 10K type strain sequencing project: providing services to taxonomists for standard genome sequencing and annotation.</title>
        <authorList>
            <consortium name="The Broad Institute Genomics Platform"/>
            <consortium name="The Broad Institute Genome Sequencing Center for Infectious Disease"/>
            <person name="Wu L."/>
            <person name="Ma J."/>
        </authorList>
    </citation>
    <scope>NUCLEOTIDE SEQUENCE [LARGE SCALE GENOMIC DNA]</scope>
    <source>
        <strain evidence="1 2">YIM 94188</strain>
    </source>
</reference>
<evidence type="ECO:0000313" key="1">
    <source>
        <dbReference type="EMBL" id="MFC6824201.1"/>
    </source>
</evidence>
<gene>
    <name evidence="1" type="ORF">ACFQEV_04215</name>
</gene>
<protein>
    <recommendedName>
        <fullName evidence="3">Hsp20/alpha crystallin family protein</fullName>
    </recommendedName>
</protein>
<dbReference type="EMBL" id="JBHSXH010000009">
    <property type="protein sequence ID" value="MFC6824201.1"/>
    <property type="molecule type" value="Genomic_DNA"/>
</dbReference>
<comment type="caution">
    <text evidence="1">The sequence shown here is derived from an EMBL/GenBank/DDBJ whole genome shotgun (WGS) entry which is preliminary data.</text>
</comment>